<dbReference type="RefSeq" id="WP_206582914.1">
    <property type="nucleotide sequence ID" value="NZ_JAFJZZ010000006.1"/>
</dbReference>
<evidence type="ECO:0000256" key="5">
    <source>
        <dbReference type="ARBA" id="ARBA00018569"/>
    </source>
</evidence>
<evidence type="ECO:0000313" key="11">
    <source>
        <dbReference type="Proteomes" id="UP000664545"/>
    </source>
</evidence>
<comment type="pathway">
    <text evidence="8">Carbohydrate metabolism; galactose metabolism.</text>
</comment>
<dbReference type="PANTHER" id="PTHR43725:SF47">
    <property type="entry name" value="UDP-GLUCOSE 4-EPIMERASE"/>
    <property type="match status" value="1"/>
</dbReference>
<evidence type="ECO:0000256" key="3">
    <source>
        <dbReference type="ARBA" id="ARBA00007637"/>
    </source>
</evidence>
<dbReference type="Proteomes" id="UP000664545">
    <property type="component" value="Unassembled WGS sequence"/>
</dbReference>
<dbReference type="InterPro" id="IPR036291">
    <property type="entry name" value="NAD(P)-bd_dom_sf"/>
</dbReference>
<comment type="catalytic activity">
    <reaction evidence="1 8">
        <text>UDP-alpha-D-glucose = UDP-alpha-D-galactose</text>
        <dbReference type="Rhea" id="RHEA:22168"/>
        <dbReference type="ChEBI" id="CHEBI:58885"/>
        <dbReference type="ChEBI" id="CHEBI:66914"/>
        <dbReference type="EC" id="5.1.3.2"/>
    </reaction>
</comment>
<keyword evidence="11" id="KW-1185">Reference proteome</keyword>
<evidence type="ECO:0000256" key="1">
    <source>
        <dbReference type="ARBA" id="ARBA00000083"/>
    </source>
</evidence>
<dbReference type="GO" id="GO:0005829">
    <property type="term" value="C:cytosol"/>
    <property type="evidence" value="ECO:0007669"/>
    <property type="project" value="TreeGrafter"/>
</dbReference>
<dbReference type="GO" id="GO:0006012">
    <property type="term" value="P:galactose metabolic process"/>
    <property type="evidence" value="ECO:0007669"/>
    <property type="project" value="InterPro"/>
</dbReference>
<dbReference type="NCBIfam" id="TIGR01179">
    <property type="entry name" value="galE"/>
    <property type="match status" value="1"/>
</dbReference>
<evidence type="ECO:0000256" key="7">
    <source>
        <dbReference type="ARBA" id="ARBA00023235"/>
    </source>
</evidence>
<keyword evidence="8" id="KW-0119">Carbohydrate metabolism</keyword>
<organism evidence="10 11">
    <name type="scientific">Clostridium aminobutyricum</name>
    <dbReference type="NCBI Taxonomy" id="33953"/>
    <lineage>
        <taxon>Bacteria</taxon>
        <taxon>Bacillati</taxon>
        <taxon>Bacillota</taxon>
        <taxon>Clostridia</taxon>
        <taxon>Eubacteriales</taxon>
        <taxon>Clostridiaceae</taxon>
        <taxon>Clostridium</taxon>
    </lineage>
</organism>
<feature type="domain" description="NAD(P)-binding" evidence="9">
    <location>
        <begin position="4"/>
        <end position="336"/>
    </location>
</feature>
<accession>A0A939IJG6</accession>
<dbReference type="GO" id="GO:0003978">
    <property type="term" value="F:UDP-glucose 4-epimerase activity"/>
    <property type="evidence" value="ECO:0007669"/>
    <property type="project" value="UniProtKB-UniRule"/>
</dbReference>
<evidence type="ECO:0000256" key="4">
    <source>
        <dbReference type="ARBA" id="ARBA00013189"/>
    </source>
</evidence>
<gene>
    <name evidence="10" type="primary">galE</name>
    <name evidence="10" type="ORF">JYB65_11915</name>
</gene>
<dbReference type="Gene3D" id="3.90.25.10">
    <property type="entry name" value="UDP-galactose 4-epimerase, domain 1"/>
    <property type="match status" value="1"/>
</dbReference>
<comment type="similarity">
    <text evidence="3 8">Belongs to the NAD(P)-dependent epimerase/dehydratase family.</text>
</comment>
<evidence type="ECO:0000256" key="2">
    <source>
        <dbReference type="ARBA" id="ARBA00001911"/>
    </source>
</evidence>
<sequence>MAILVTGGTGYIGSHTVIRLLEKEQEIVIIDNLFNSKLSVIESIEKITQKKVNFYCGDVCNRQMIRDIFMRHNIKSVVHFAGLKAVGESVEKPLIYYHNNIMSTLSLLAVMDEYHCKRLVFSSSATVYQDAKTVLPEQIGTGIIEGKAISEDFPLNATNPYGMTKLMIEQVLRDIYMSDNQWDIVILRYFNPIGAHESGLIGEDPNGIPNNLMPYILEVAKKKRPYLNIFGNDYPTKDGTGVRDYIHVMDLADGHVKALEHMESRCGLKTYNLGTGKGYSVLELVNTFKKVSGVDIPYRITGRRLGDIASCYANPSKAEKELRWKANYSLEDMCRSAWKWATVKNLSFNGDEENV</sequence>
<dbReference type="Pfam" id="PF16363">
    <property type="entry name" value="GDP_Man_Dehyd"/>
    <property type="match status" value="1"/>
</dbReference>
<evidence type="ECO:0000313" key="10">
    <source>
        <dbReference type="EMBL" id="MBN7774071.1"/>
    </source>
</evidence>
<dbReference type="Gene3D" id="3.40.50.720">
    <property type="entry name" value="NAD(P)-binding Rossmann-like Domain"/>
    <property type="match status" value="1"/>
</dbReference>
<comment type="caution">
    <text evidence="10">The sequence shown here is derived from an EMBL/GenBank/DDBJ whole genome shotgun (WGS) entry which is preliminary data.</text>
</comment>
<dbReference type="CDD" id="cd05247">
    <property type="entry name" value="UDP_G4E_1_SDR_e"/>
    <property type="match status" value="1"/>
</dbReference>
<name>A0A939IJG6_CLOAM</name>
<comment type="cofactor">
    <cofactor evidence="2 8">
        <name>NAD(+)</name>
        <dbReference type="ChEBI" id="CHEBI:57540"/>
    </cofactor>
</comment>
<dbReference type="PANTHER" id="PTHR43725">
    <property type="entry name" value="UDP-GLUCOSE 4-EPIMERASE"/>
    <property type="match status" value="1"/>
</dbReference>
<dbReference type="EMBL" id="JAFJZZ010000006">
    <property type="protein sequence ID" value="MBN7774071.1"/>
    <property type="molecule type" value="Genomic_DNA"/>
</dbReference>
<dbReference type="AlphaFoldDB" id="A0A939IJG6"/>
<evidence type="ECO:0000256" key="6">
    <source>
        <dbReference type="ARBA" id="ARBA00023027"/>
    </source>
</evidence>
<evidence type="ECO:0000259" key="9">
    <source>
        <dbReference type="Pfam" id="PF16363"/>
    </source>
</evidence>
<proteinExistence type="inferred from homology"/>
<dbReference type="EC" id="5.1.3.2" evidence="4 8"/>
<keyword evidence="7 8" id="KW-0413">Isomerase</keyword>
<dbReference type="NCBIfam" id="NF007956">
    <property type="entry name" value="PRK10675.1"/>
    <property type="match status" value="1"/>
</dbReference>
<dbReference type="InterPro" id="IPR005886">
    <property type="entry name" value="UDP_G4E"/>
</dbReference>
<protein>
    <recommendedName>
        <fullName evidence="5 8">UDP-glucose 4-epimerase</fullName>
        <ecNumber evidence="4 8">5.1.3.2</ecNumber>
    </recommendedName>
</protein>
<keyword evidence="6 8" id="KW-0520">NAD</keyword>
<dbReference type="InterPro" id="IPR016040">
    <property type="entry name" value="NAD(P)-bd_dom"/>
</dbReference>
<dbReference type="SUPFAM" id="SSF51735">
    <property type="entry name" value="NAD(P)-binding Rossmann-fold domains"/>
    <property type="match status" value="1"/>
</dbReference>
<evidence type="ECO:0000256" key="8">
    <source>
        <dbReference type="RuleBase" id="RU366046"/>
    </source>
</evidence>
<reference evidence="10" key="1">
    <citation type="submission" date="2021-02" db="EMBL/GenBank/DDBJ databases">
        <title>Abyssanaerobacter marinus gen.nov., sp., nov, anaerobic bacterium isolated from the Onnuri vent field of Indian Ocean and suggestion of Mogibacteriaceae fam. nov., and proposal of reclassification of ambiguous this family's genus member.</title>
        <authorList>
            <person name="Kim Y.J."/>
            <person name="Yang J.-A."/>
        </authorList>
    </citation>
    <scope>NUCLEOTIDE SEQUENCE</scope>
    <source>
        <strain evidence="10">DSM 2634</strain>
    </source>
</reference>
<comment type="subunit">
    <text evidence="8">Homodimer.</text>
</comment>